<evidence type="ECO:0000259" key="19">
    <source>
        <dbReference type="Pfam" id="PF00361"/>
    </source>
</evidence>
<protein>
    <recommendedName>
        <fullName evidence="5 18">NADH-ubiquinone oxidoreductase chain 2</fullName>
        <ecNumber evidence="4 18">7.1.1.2</ecNumber>
    </recommendedName>
</protein>
<feature type="transmembrane region" description="Helical" evidence="18">
    <location>
        <begin position="20"/>
        <end position="38"/>
    </location>
</feature>
<evidence type="ECO:0000256" key="4">
    <source>
        <dbReference type="ARBA" id="ARBA00012944"/>
    </source>
</evidence>
<dbReference type="PANTHER" id="PTHR46552">
    <property type="entry name" value="NADH-UBIQUINONE OXIDOREDUCTASE CHAIN 2"/>
    <property type="match status" value="1"/>
</dbReference>
<keyword evidence="14 18" id="KW-0830">Ubiquinone</keyword>
<dbReference type="GO" id="GO:0008137">
    <property type="term" value="F:NADH dehydrogenase (ubiquinone) activity"/>
    <property type="evidence" value="ECO:0007669"/>
    <property type="project" value="UniProtKB-EC"/>
</dbReference>
<keyword evidence="9 18" id="KW-0999">Mitochondrion inner membrane</keyword>
<keyword evidence="16 18" id="KW-0472">Membrane</keyword>
<keyword evidence="10 18" id="KW-1278">Translocase</keyword>
<proteinExistence type="inferred from homology"/>
<evidence type="ECO:0000256" key="6">
    <source>
        <dbReference type="ARBA" id="ARBA00022448"/>
    </source>
</evidence>
<feature type="transmembrane region" description="Helical" evidence="18">
    <location>
        <begin position="188"/>
        <end position="207"/>
    </location>
</feature>
<dbReference type="GO" id="GO:0005743">
    <property type="term" value="C:mitochondrial inner membrane"/>
    <property type="evidence" value="ECO:0007669"/>
    <property type="project" value="UniProtKB-SubCell"/>
</dbReference>
<dbReference type="PANTHER" id="PTHR46552:SF1">
    <property type="entry name" value="NADH-UBIQUINONE OXIDOREDUCTASE CHAIN 2"/>
    <property type="match status" value="1"/>
</dbReference>
<comment type="similarity">
    <text evidence="3 18">Belongs to the complex I subunit 2 family.</text>
</comment>
<evidence type="ECO:0000256" key="9">
    <source>
        <dbReference type="ARBA" id="ARBA00022792"/>
    </source>
</evidence>
<dbReference type="GO" id="GO:0006120">
    <property type="term" value="P:mitochondrial electron transport, NADH to ubiquinone"/>
    <property type="evidence" value="ECO:0007669"/>
    <property type="project" value="InterPro"/>
</dbReference>
<organism evidence="20">
    <name type="scientific">Paramastax nigra</name>
    <dbReference type="NCBI Taxonomy" id="1260743"/>
    <lineage>
        <taxon>Eukaryota</taxon>
        <taxon>Metazoa</taxon>
        <taxon>Ecdysozoa</taxon>
        <taxon>Arthropoda</taxon>
        <taxon>Hexapoda</taxon>
        <taxon>Insecta</taxon>
        <taxon>Pterygota</taxon>
        <taxon>Neoptera</taxon>
        <taxon>Polyneoptera</taxon>
        <taxon>Orthoptera</taxon>
        <taxon>Caelifera</taxon>
        <taxon>Acrididea</taxon>
        <taxon>Acridomorpha</taxon>
        <taxon>Eumastacoidea</taxon>
        <taxon>Eumastacidae</taxon>
        <taxon>Paramastacinae</taxon>
        <taxon>Paramastax</taxon>
    </lineage>
</organism>
<keyword evidence="12 18" id="KW-1133">Transmembrane helix</keyword>
<evidence type="ECO:0000256" key="14">
    <source>
        <dbReference type="ARBA" id="ARBA00023075"/>
    </source>
</evidence>
<evidence type="ECO:0000256" key="7">
    <source>
        <dbReference type="ARBA" id="ARBA00022660"/>
    </source>
</evidence>
<dbReference type="PRINTS" id="PR01436">
    <property type="entry name" value="NADHDHGNASE2"/>
</dbReference>
<evidence type="ECO:0000256" key="1">
    <source>
        <dbReference type="ARBA" id="ARBA00003257"/>
    </source>
</evidence>
<name>M4JDU2_9ORTH</name>
<evidence type="ECO:0000256" key="18">
    <source>
        <dbReference type="RuleBase" id="RU003403"/>
    </source>
</evidence>
<feature type="transmembrane region" description="Helical" evidence="18">
    <location>
        <begin position="260"/>
        <end position="280"/>
    </location>
</feature>
<evidence type="ECO:0000256" key="5">
    <source>
        <dbReference type="ARBA" id="ARBA00021008"/>
    </source>
</evidence>
<feature type="transmembrane region" description="Helical" evidence="18">
    <location>
        <begin position="139"/>
        <end position="158"/>
    </location>
</feature>
<dbReference type="EC" id="7.1.1.2" evidence="4 18"/>
<gene>
    <name evidence="20" type="primary">nad2</name>
</gene>
<feature type="domain" description="NADH:quinone oxidoreductase/Mrp antiporter transmembrane" evidence="19">
    <location>
        <begin position="16"/>
        <end position="276"/>
    </location>
</feature>
<accession>M4JDU2</accession>
<evidence type="ECO:0000313" key="20">
    <source>
        <dbReference type="EMBL" id="AGC22348.1"/>
    </source>
</evidence>
<evidence type="ECO:0000256" key="8">
    <source>
        <dbReference type="ARBA" id="ARBA00022692"/>
    </source>
</evidence>
<evidence type="ECO:0000256" key="11">
    <source>
        <dbReference type="ARBA" id="ARBA00022982"/>
    </source>
</evidence>
<dbReference type="InterPro" id="IPR003917">
    <property type="entry name" value="NADH_UbQ_OxRdtase_chain2"/>
</dbReference>
<feature type="transmembrane region" description="Helical" evidence="18">
    <location>
        <begin position="309"/>
        <end position="330"/>
    </location>
</feature>
<comment type="subcellular location">
    <subcellularLocation>
        <location evidence="2 18">Mitochondrion inner membrane</location>
        <topology evidence="2 18">Multi-pass membrane protein</topology>
    </subcellularLocation>
</comment>
<geneLocation type="mitochondrion" evidence="20"/>
<feature type="transmembrane region" description="Helical" evidence="18">
    <location>
        <begin position="50"/>
        <end position="69"/>
    </location>
</feature>
<keyword evidence="11 18" id="KW-0249">Electron transport</keyword>
<sequence>MFFMTLLIGTMLTLSSNSWLGIWMGMEINALSFVPLLMKNTNKYTNEASIKYFIIQALASCMLLISILLTQMKIYLWEMNFMSSLIITSSLLLKIGAAPFHLWFIEVMMNSSWMNCMLLMTWQKIAPMVVMSYSTKMNYIMLIIIILCNFIGAINGLNETSMKKVMGYSSVSHMGWMIMSMLMSESLWMNYLIVYSTMILMLTMLFNQNNILWLMQIFNMKFKNNKNMYLIIMMMLSMGGLPPFIGFLPKWMTMQLMMEMNLLMMTLTMTFLTMITLYYYMRISMSCLIMLNTENKWISLLSSSKKNNIMSLLLMSSLMILMSSPTFIFYY</sequence>
<keyword evidence="13 18" id="KW-0520">NAD</keyword>
<comment type="function">
    <text evidence="1">Core subunit of the mitochondrial membrane respiratory chain NADH dehydrogenase (Complex I) that is believed to belong to the minimal assembly required for catalysis. Complex I functions in the transfer of electrons from NADH to the respiratory chain. The immediate electron acceptor for the enzyme is believed to be ubiquinone.</text>
</comment>
<keyword evidence="8 18" id="KW-0812">Transmembrane</keyword>
<evidence type="ECO:0000256" key="13">
    <source>
        <dbReference type="ARBA" id="ARBA00023027"/>
    </source>
</evidence>
<feature type="transmembrane region" description="Helical" evidence="18">
    <location>
        <begin position="81"/>
        <end position="104"/>
    </location>
</feature>
<feature type="transmembrane region" description="Helical" evidence="18">
    <location>
        <begin position="228"/>
        <end position="248"/>
    </location>
</feature>
<evidence type="ECO:0000256" key="16">
    <source>
        <dbReference type="ARBA" id="ARBA00023136"/>
    </source>
</evidence>
<evidence type="ECO:0000256" key="12">
    <source>
        <dbReference type="ARBA" id="ARBA00022989"/>
    </source>
</evidence>
<evidence type="ECO:0000256" key="2">
    <source>
        <dbReference type="ARBA" id="ARBA00004448"/>
    </source>
</evidence>
<comment type="catalytic activity">
    <reaction evidence="17 18">
        <text>a ubiquinone + NADH + 5 H(+)(in) = a ubiquinol + NAD(+) + 4 H(+)(out)</text>
        <dbReference type="Rhea" id="RHEA:29091"/>
        <dbReference type="Rhea" id="RHEA-COMP:9565"/>
        <dbReference type="Rhea" id="RHEA-COMP:9566"/>
        <dbReference type="ChEBI" id="CHEBI:15378"/>
        <dbReference type="ChEBI" id="CHEBI:16389"/>
        <dbReference type="ChEBI" id="CHEBI:17976"/>
        <dbReference type="ChEBI" id="CHEBI:57540"/>
        <dbReference type="ChEBI" id="CHEBI:57945"/>
        <dbReference type="EC" id="7.1.1.2"/>
    </reaction>
</comment>
<dbReference type="AlphaFoldDB" id="M4JDU2"/>
<keyword evidence="6" id="KW-0813">Transport</keyword>
<evidence type="ECO:0000256" key="15">
    <source>
        <dbReference type="ARBA" id="ARBA00023128"/>
    </source>
</evidence>
<keyword evidence="7 18" id="KW-0679">Respiratory chain</keyword>
<reference evidence="20" key="1">
    <citation type="journal article" date="2013" name="Mol. Phylogenet. Evol.">
        <title>Searching for the optimal data partitioning strategy in mitochondrial phylogenomics: A phylogeny of Acridoidea (Insecta: Orthoptera: Caelifera) as a case study.</title>
        <authorList>
            <person name="Leavitt J.R."/>
            <person name="Hiatt K.D."/>
            <person name="Whiting M.F."/>
            <person name="Song H."/>
        </authorList>
    </citation>
    <scope>NUCLEOTIDE SEQUENCE</scope>
</reference>
<evidence type="ECO:0000256" key="10">
    <source>
        <dbReference type="ARBA" id="ARBA00022967"/>
    </source>
</evidence>
<comment type="function">
    <text evidence="18">Core subunit of the mitochondrial membrane respiratory chain NADH dehydrogenase (Complex I) which catalyzes electron transfer from NADH through the respiratory chain, using ubiquinone as an electron acceptor. Essential for the catalytic activity and assembly of complex I.</text>
</comment>
<dbReference type="Pfam" id="PF00361">
    <property type="entry name" value="Proton_antipo_M"/>
    <property type="match status" value="1"/>
</dbReference>
<keyword evidence="15 18" id="KW-0496">Mitochondrion</keyword>
<evidence type="ECO:0000256" key="17">
    <source>
        <dbReference type="ARBA" id="ARBA00049551"/>
    </source>
</evidence>
<dbReference type="InterPro" id="IPR050175">
    <property type="entry name" value="Complex_I_Subunit_2"/>
</dbReference>
<evidence type="ECO:0000256" key="3">
    <source>
        <dbReference type="ARBA" id="ARBA00007012"/>
    </source>
</evidence>
<dbReference type="InterPro" id="IPR001750">
    <property type="entry name" value="ND/Mrp_TM"/>
</dbReference>
<dbReference type="EMBL" id="JX913772">
    <property type="protein sequence ID" value="AGC22348.1"/>
    <property type="molecule type" value="Genomic_DNA"/>
</dbReference>